<name>A0A917MWB2_9BACT</name>
<gene>
    <name evidence="1" type="ORF">GCM10011379_16770</name>
</gene>
<sequence length="63" mass="7405">MLCIEGEQQAVKIRVFPDHKRWLPDAGVVMDTLTEQIAIRERQQRAQTILTHQPSSRSQRIRH</sequence>
<evidence type="ECO:0000313" key="2">
    <source>
        <dbReference type="Proteomes" id="UP000627292"/>
    </source>
</evidence>
<comment type="caution">
    <text evidence="1">The sequence shown here is derived from an EMBL/GenBank/DDBJ whole genome shotgun (WGS) entry which is preliminary data.</text>
</comment>
<keyword evidence="2" id="KW-1185">Reference proteome</keyword>
<evidence type="ECO:0000313" key="1">
    <source>
        <dbReference type="EMBL" id="GGH64573.1"/>
    </source>
</evidence>
<proteinExistence type="predicted"/>
<organism evidence="1 2">
    <name type="scientific">Filimonas zeae</name>
    <dbReference type="NCBI Taxonomy" id="1737353"/>
    <lineage>
        <taxon>Bacteria</taxon>
        <taxon>Pseudomonadati</taxon>
        <taxon>Bacteroidota</taxon>
        <taxon>Chitinophagia</taxon>
        <taxon>Chitinophagales</taxon>
        <taxon>Chitinophagaceae</taxon>
        <taxon>Filimonas</taxon>
    </lineage>
</organism>
<reference evidence="1" key="1">
    <citation type="journal article" date="2014" name="Int. J. Syst. Evol. Microbiol.">
        <title>Complete genome sequence of Corynebacterium casei LMG S-19264T (=DSM 44701T), isolated from a smear-ripened cheese.</title>
        <authorList>
            <consortium name="US DOE Joint Genome Institute (JGI-PGF)"/>
            <person name="Walter F."/>
            <person name="Albersmeier A."/>
            <person name="Kalinowski J."/>
            <person name="Ruckert C."/>
        </authorList>
    </citation>
    <scope>NUCLEOTIDE SEQUENCE</scope>
    <source>
        <strain evidence="1">CGMCC 1.15290</strain>
    </source>
</reference>
<dbReference type="AlphaFoldDB" id="A0A917MWB2"/>
<protein>
    <submittedName>
        <fullName evidence="1">Uncharacterized protein</fullName>
    </submittedName>
</protein>
<dbReference type="EMBL" id="BMIB01000002">
    <property type="protein sequence ID" value="GGH64573.1"/>
    <property type="molecule type" value="Genomic_DNA"/>
</dbReference>
<reference evidence="1" key="2">
    <citation type="submission" date="2020-09" db="EMBL/GenBank/DDBJ databases">
        <authorList>
            <person name="Sun Q."/>
            <person name="Zhou Y."/>
        </authorList>
    </citation>
    <scope>NUCLEOTIDE SEQUENCE</scope>
    <source>
        <strain evidence="1">CGMCC 1.15290</strain>
    </source>
</reference>
<dbReference type="Proteomes" id="UP000627292">
    <property type="component" value="Unassembled WGS sequence"/>
</dbReference>
<accession>A0A917MWB2</accession>